<feature type="compositionally biased region" description="Basic and acidic residues" evidence="6">
    <location>
        <begin position="93"/>
        <end position="102"/>
    </location>
</feature>
<evidence type="ECO:0000256" key="7">
    <source>
        <dbReference type="SAM" id="Phobius"/>
    </source>
</evidence>
<feature type="compositionally biased region" description="Low complexity" evidence="6">
    <location>
        <begin position="113"/>
        <end position="127"/>
    </location>
</feature>
<keyword evidence="2 7" id="KW-0812">Transmembrane</keyword>
<accession>A0ABN9Y687</accession>
<dbReference type="Gene3D" id="1.20.120.350">
    <property type="entry name" value="Voltage-gated potassium channels. Chain C"/>
    <property type="match status" value="1"/>
</dbReference>
<protein>
    <recommendedName>
        <fullName evidence="8">EF-hand domain-containing protein</fullName>
    </recommendedName>
</protein>
<evidence type="ECO:0000313" key="9">
    <source>
        <dbReference type="EMBL" id="CAK0908108.1"/>
    </source>
</evidence>
<dbReference type="PROSITE" id="PS00018">
    <property type="entry name" value="EF_HAND_1"/>
    <property type="match status" value="1"/>
</dbReference>
<feature type="transmembrane region" description="Helical" evidence="7">
    <location>
        <begin position="191"/>
        <end position="212"/>
    </location>
</feature>
<keyword evidence="5 7" id="KW-0472">Membrane</keyword>
<feature type="region of interest" description="Disordered" evidence="6">
    <location>
        <begin position="34"/>
        <end position="149"/>
    </location>
</feature>
<dbReference type="InterPro" id="IPR018247">
    <property type="entry name" value="EF_Hand_1_Ca_BS"/>
</dbReference>
<evidence type="ECO:0000313" key="10">
    <source>
        <dbReference type="Proteomes" id="UP001189429"/>
    </source>
</evidence>
<keyword evidence="3" id="KW-0106">Calcium</keyword>
<organism evidence="9 10">
    <name type="scientific">Prorocentrum cordatum</name>
    <dbReference type="NCBI Taxonomy" id="2364126"/>
    <lineage>
        <taxon>Eukaryota</taxon>
        <taxon>Sar</taxon>
        <taxon>Alveolata</taxon>
        <taxon>Dinophyceae</taxon>
        <taxon>Prorocentrales</taxon>
        <taxon>Prorocentraceae</taxon>
        <taxon>Prorocentrum</taxon>
    </lineage>
</organism>
<evidence type="ECO:0000256" key="1">
    <source>
        <dbReference type="ARBA" id="ARBA00004141"/>
    </source>
</evidence>
<feature type="region of interest" description="Disordered" evidence="6">
    <location>
        <begin position="612"/>
        <end position="632"/>
    </location>
</feature>
<feature type="compositionally biased region" description="Low complexity" evidence="6">
    <location>
        <begin position="326"/>
        <end position="335"/>
    </location>
</feature>
<reference evidence="9" key="1">
    <citation type="submission" date="2023-10" db="EMBL/GenBank/DDBJ databases">
        <authorList>
            <person name="Chen Y."/>
            <person name="Shah S."/>
            <person name="Dougan E. K."/>
            <person name="Thang M."/>
            <person name="Chan C."/>
        </authorList>
    </citation>
    <scope>NUCLEOTIDE SEQUENCE [LARGE SCALE GENOMIC DNA]</scope>
</reference>
<comment type="caution">
    <text evidence="9">The sequence shown here is derived from an EMBL/GenBank/DDBJ whole genome shotgun (WGS) entry which is preliminary data.</text>
</comment>
<feature type="transmembrane region" description="Helical" evidence="7">
    <location>
        <begin position="247"/>
        <end position="269"/>
    </location>
</feature>
<dbReference type="SUPFAM" id="SSF47473">
    <property type="entry name" value="EF-hand"/>
    <property type="match status" value="1"/>
</dbReference>
<evidence type="ECO:0000256" key="5">
    <source>
        <dbReference type="ARBA" id="ARBA00023136"/>
    </source>
</evidence>
<dbReference type="InterPro" id="IPR027359">
    <property type="entry name" value="Volt_channel_dom_sf"/>
</dbReference>
<feature type="compositionally biased region" description="Basic and acidic residues" evidence="6">
    <location>
        <begin position="136"/>
        <end position="149"/>
    </location>
</feature>
<dbReference type="Gene3D" id="1.10.238.10">
    <property type="entry name" value="EF-hand"/>
    <property type="match status" value="1"/>
</dbReference>
<dbReference type="InterPro" id="IPR002048">
    <property type="entry name" value="EF_hand_dom"/>
</dbReference>
<dbReference type="InterPro" id="IPR011992">
    <property type="entry name" value="EF-hand-dom_pair"/>
</dbReference>
<name>A0ABN9Y687_9DINO</name>
<sequence>MLRPASHGRSAQAACSELTASAEALSWELLRQPYGGRSAGHSEDKEHREVHGSSSGLVAGSAGGGREESTPCDGGHGGDPWLQRGVGGQPSRTIHDGGRGADEQDLLSPTSPPTARSAASSPDAPCAEHAPRRVRSREDAERAKADRVKWNMDTSANMQAFGKRSSLGTSTDRLQSSPFAFRTRILRGTIASARFEIFVAVLVIINCFLMVAQEEVEGIQEGARLGYYTHYGSDEYMKSWWPQLRQVFFAIECVFAALFTIEVSFMMVYDIWTLKLGIPCEFREPFWTQPMEVLDAIRVGPSDLGIQRDLGRQLERAPVQAEVRAHPAPAAAGAPRPRDQAVSLPGPSPPHGHCAQGESWGDAVLVSDVLWDSHSVRHGVLYSRPVGVPARKFRTPTQHQNPIVSVFRHLHSVDGVHVGACPGELAYDLPFPFRRRSRIVQYILRCLQVGNWIRSSRSAQWARWRIFIQETLSAAANDEFIMVRARVRQNVQQAKKITRLFKFADSDGDGVLTKEEFDDVVSKPAIRTWLEAMELRFADASMLFDMIAGKGQHEVSSEDFIQGIGRLKGPARNLDVVKVLDLLTQGQHQITQEQKKNLEAVTLAIRRHSISMNGSIPTGRGSSGEWESTQEI</sequence>
<keyword evidence="4 7" id="KW-1133">Transmembrane helix</keyword>
<evidence type="ECO:0000256" key="4">
    <source>
        <dbReference type="ARBA" id="ARBA00022989"/>
    </source>
</evidence>
<feature type="compositionally biased region" description="Basic and acidic residues" evidence="6">
    <location>
        <begin position="40"/>
        <end position="51"/>
    </location>
</feature>
<comment type="subcellular location">
    <subcellularLocation>
        <location evidence="1">Membrane</location>
        <topology evidence="1">Multi-pass membrane protein</topology>
    </subcellularLocation>
</comment>
<feature type="domain" description="EF-hand" evidence="8">
    <location>
        <begin position="492"/>
        <end position="527"/>
    </location>
</feature>
<evidence type="ECO:0000256" key="3">
    <source>
        <dbReference type="ARBA" id="ARBA00022837"/>
    </source>
</evidence>
<evidence type="ECO:0000259" key="8">
    <source>
        <dbReference type="PROSITE" id="PS50222"/>
    </source>
</evidence>
<dbReference type="EMBL" id="CAUYUJ010021954">
    <property type="protein sequence ID" value="CAK0908108.1"/>
    <property type="molecule type" value="Genomic_DNA"/>
</dbReference>
<gene>
    <name evidence="9" type="ORF">PCOR1329_LOCUS82869</name>
</gene>
<dbReference type="PROSITE" id="PS50222">
    <property type="entry name" value="EF_HAND_2"/>
    <property type="match status" value="1"/>
</dbReference>
<evidence type="ECO:0000256" key="2">
    <source>
        <dbReference type="ARBA" id="ARBA00022692"/>
    </source>
</evidence>
<evidence type="ECO:0000256" key="6">
    <source>
        <dbReference type="SAM" id="MobiDB-lite"/>
    </source>
</evidence>
<proteinExistence type="predicted"/>
<keyword evidence="10" id="KW-1185">Reference proteome</keyword>
<dbReference type="Proteomes" id="UP001189429">
    <property type="component" value="Unassembled WGS sequence"/>
</dbReference>
<feature type="region of interest" description="Disordered" evidence="6">
    <location>
        <begin position="321"/>
        <end position="356"/>
    </location>
</feature>